<reference evidence="2" key="1">
    <citation type="submission" date="2023-07" db="EMBL/GenBank/DDBJ databases">
        <authorList>
            <person name="Kim M.K."/>
        </authorList>
    </citation>
    <scope>NUCLEOTIDE SEQUENCE</scope>
    <source>
        <strain evidence="2">M29</strain>
    </source>
</reference>
<dbReference type="SMART" id="SM00479">
    <property type="entry name" value="EXOIII"/>
    <property type="match status" value="1"/>
</dbReference>
<dbReference type="PANTHER" id="PTHR30231">
    <property type="entry name" value="DNA POLYMERASE III SUBUNIT EPSILON"/>
    <property type="match status" value="1"/>
</dbReference>
<protein>
    <submittedName>
        <fullName evidence="2">3'-5' exonuclease</fullName>
    </submittedName>
</protein>
<sequence>MSEAQYFQRTTSVGRGQESAEKKKCTWHTEYFKYYTDKEGAWLLCSVNECEDKTMWFSKPMPFPVPQRAQPSTAKVYAAALARYEVVAAKKKAQADTDRAAKKKLAEMRAALGSLSKPAPVRSEASLPQPVAAEPEAVIEQPAPAAVAALPLATGPQLLDDFTVIDTEFVPEGAHLLEVAAIRYINLEPREAFVSFVAYGGFLPRFVTELTGITALHLHGAPSEKKVLGLLRQYVGDSLIVCHNVPADKRIIDATRARLGATDELPNPWLCTMALARKRLPKGQGVGLADLCQHFSIRRRGEHRAKADVLMTFQVLRKLHELQPITRGELFGAPKPSKGKKNTVPAGPGLFVEAA</sequence>
<dbReference type="PANTHER" id="PTHR30231:SF41">
    <property type="entry name" value="DNA POLYMERASE III SUBUNIT EPSILON"/>
    <property type="match status" value="1"/>
</dbReference>
<dbReference type="InterPro" id="IPR012337">
    <property type="entry name" value="RNaseH-like_sf"/>
</dbReference>
<dbReference type="Proteomes" id="UP001167796">
    <property type="component" value="Unassembled WGS sequence"/>
</dbReference>
<evidence type="ECO:0000313" key="3">
    <source>
        <dbReference type="Proteomes" id="UP001167796"/>
    </source>
</evidence>
<keyword evidence="3" id="KW-1185">Reference proteome</keyword>
<dbReference type="CDD" id="cd06127">
    <property type="entry name" value="DEDDh"/>
    <property type="match status" value="1"/>
</dbReference>
<dbReference type="InterPro" id="IPR013520">
    <property type="entry name" value="Ribonucl_H"/>
</dbReference>
<evidence type="ECO:0000259" key="1">
    <source>
        <dbReference type="SMART" id="SM00479"/>
    </source>
</evidence>
<proteinExistence type="predicted"/>
<dbReference type="InterPro" id="IPR036397">
    <property type="entry name" value="RNaseH_sf"/>
</dbReference>
<organism evidence="2 3">
    <name type="scientific">Hymenobacter mellowenesis</name>
    <dbReference type="NCBI Taxonomy" id="3063995"/>
    <lineage>
        <taxon>Bacteria</taxon>
        <taxon>Pseudomonadati</taxon>
        <taxon>Bacteroidota</taxon>
        <taxon>Cytophagia</taxon>
        <taxon>Cytophagales</taxon>
        <taxon>Hymenobacteraceae</taxon>
        <taxon>Hymenobacter</taxon>
    </lineage>
</organism>
<dbReference type="Gene3D" id="3.30.420.10">
    <property type="entry name" value="Ribonuclease H-like superfamily/Ribonuclease H"/>
    <property type="match status" value="1"/>
</dbReference>
<dbReference type="RefSeq" id="WP_305011149.1">
    <property type="nucleotide sequence ID" value="NZ_JAUQSX010000004.1"/>
</dbReference>
<dbReference type="SUPFAM" id="SSF53098">
    <property type="entry name" value="Ribonuclease H-like"/>
    <property type="match status" value="1"/>
</dbReference>
<dbReference type="Pfam" id="PF00929">
    <property type="entry name" value="RNase_T"/>
    <property type="match status" value="1"/>
</dbReference>
<dbReference type="GO" id="GO:0004527">
    <property type="term" value="F:exonuclease activity"/>
    <property type="evidence" value="ECO:0007669"/>
    <property type="project" value="UniProtKB-KW"/>
</dbReference>
<keyword evidence="2" id="KW-0269">Exonuclease</keyword>
<name>A0ABT9A9E1_9BACT</name>
<dbReference type="EMBL" id="JAUQSX010000004">
    <property type="protein sequence ID" value="MDO7846461.1"/>
    <property type="molecule type" value="Genomic_DNA"/>
</dbReference>
<keyword evidence="2" id="KW-0378">Hydrolase</keyword>
<feature type="domain" description="Exonuclease" evidence="1">
    <location>
        <begin position="161"/>
        <end position="325"/>
    </location>
</feature>
<accession>A0ABT9A9E1</accession>
<comment type="caution">
    <text evidence="2">The sequence shown here is derived from an EMBL/GenBank/DDBJ whole genome shotgun (WGS) entry which is preliminary data.</text>
</comment>
<gene>
    <name evidence="2" type="ORF">Q5H92_08840</name>
</gene>
<evidence type="ECO:0000313" key="2">
    <source>
        <dbReference type="EMBL" id="MDO7846461.1"/>
    </source>
</evidence>
<keyword evidence="2" id="KW-0540">Nuclease</keyword>